<accession>A0AAU9IDV6</accession>
<keyword evidence="2" id="KW-1185">Reference proteome</keyword>
<dbReference type="SUPFAM" id="SSF50965">
    <property type="entry name" value="Galactose oxidase, central domain"/>
    <property type="match status" value="1"/>
</dbReference>
<name>A0AAU9IDV6_9CILI</name>
<dbReference type="InterPro" id="IPR011043">
    <property type="entry name" value="Gal_Oxase/kelch_b-propeller"/>
</dbReference>
<dbReference type="InterPro" id="IPR015915">
    <property type="entry name" value="Kelch-typ_b-propeller"/>
</dbReference>
<evidence type="ECO:0000313" key="1">
    <source>
        <dbReference type="EMBL" id="CAG9311452.1"/>
    </source>
</evidence>
<dbReference type="Proteomes" id="UP001162131">
    <property type="component" value="Unassembled WGS sequence"/>
</dbReference>
<comment type="caution">
    <text evidence="1">The sequence shown here is derived from an EMBL/GenBank/DDBJ whole genome shotgun (WGS) entry which is preliminary data.</text>
</comment>
<dbReference type="AlphaFoldDB" id="A0AAU9IDV6"/>
<reference evidence="1" key="1">
    <citation type="submission" date="2021-09" db="EMBL/GenBank/DDBJ databases">
        <authorList>
            <consortium name="AG Swart"/>
            <person name="Singh M."/>
            <person name="Singh A."/>
            <person name="Seah K."/>
            <person name="Emmerich C."/>
        </authorList>
    </citation>
    <scope>NUCLEOTIDE SEQUENCE</scope>
    <source>
        <strain evidence="1">ATCC30299</strain>
    </source>
</reference>
<organism evidence="1 2">
    <name type="scientific">Blepharisma stoltei</name>
    <dbReference type="NCBI Taxonomy" id="1481888"/>
    <lineage>
        <taxon>Eukaryota</taxon>
        <taxon>Sar</taxon>
        <taxon>Alveolata</taxon>
        <taxon>Ciliophora</taxon>
        <taxon>Postciliodesmatophora</taxon>
        <taxon>Heterotrichea</taxon>
        <taxon>Heterotrichida</taxon>
        <taxon>Blepharismidae</taxon>
        <taxon>Blepharisma</taxon>
    </lineage>
</organism>
<protein>
    <recommendedName>
        <fullName evidence="3">Kelch motif family protein</fullName>
    </recommendedName>
</protein>
<evidence type="ECO:0008006" key="3">
    <source>
        <dbReference type="Google" id="ProtNLM"/>
    </source>
</evidence>
<dbReference type="EMBL" id="CAJZBQ010000004">
    <property type="protein sequence ID" value="CAG9311452.1"/>
    <property type="molecule type" value="Genomic_DNA"/>
</dbReference>
<proteinExistence type="predicted"/>
<sequence>MTEENKIKLYSIGRSYDITTLKSYDINSNKKDKIFIETPEPLDSGTSIISLPDSSLFCFGNSYQEFGTTYIINPASGAYIQFCHGNPCSKPGIVFHNGNIYAFGGACIFEYSNFAAKFEMKSSRWITISPIPEASHEISSISYNKKIIFSGFRHSKVYEYDEDLNSYSKILTVSKFMFKILIYESSRIYIFEAERRVFESGFNNPYIWNTIGSANLAKGYKIYSIDFQVLTYLCLNILNKDRLSYFCFRFNKEKKNFEKISEFND</sequence>
<gene>
    <name evidence="1" type="ORF">BSTOLATCC_MIC3741</name>
</gene>
<evidence type="ECO:0000313" key="2">
    <source>
        <dbReference type="Proteomes" id="UP001162131"/>
    </source>
</evidence>
<dbReference type="Gene3D" id="2.120.10.80">
    <property type="entry name" value="Kelch-type beta propeller"/>
    <property type="match status" value="1"/>
</dbReference>